<dbReference type="Proteomes" id="UP000175829">
    <property type="component" value="Unassembled WGS sequence"/>
</dbReference>
<dbReference type="PATRIC" id="fig|943816.4.peg.81"/>
<evidence type="ECO:0000313" key="2">
    <source>
        <dbReference type="Proteomes" id="UP000175829"/>
    </source>
</evidence>
<dbReference type="InterPro" id="IPR021373">
    <property type="entry name" value="DUF2993"/>
</dbReference>
<sequence>MRALRTGLVILVILAGLFVAADRVAVNLAEDKVAEKLKGQLGSTSSGDPSVSIEGFPFLTQVAGKQLDEVKVDVEGVTATANGRQVRLSKITMEALDVKLSNNFGTAVADRATGTVHLSYADLSKAADDGVRVSYGGKSTSGKDQVKVTAGIVLPVVGRTIERSVYSTVSVTGGDTVRLHADEVPGSKVPGVEDAIRKKIDFDRRIDRLPDGLRLEKVEATKSGVDVSMAGTDVRLAG</sequence>
<evidence type="ECO:0000313" key="1">
    <source>
        <dbReference type="EMBL" id="OEU97155.1"/>
    </source>
</evidence>
<proteinExistence type="predicted"/>
<reference evidence="1 2" key="1">
    <citation type="journal article" date="2016" name="Front. Microbiol.">
        <title>Comparative Genomics Analysis of Streptomyces Species Reveals Their Adaptation to the Marine Environment and Their Diversity at the Genomic Level.</title>
        <authorList>
            <person name="Tian X."/>
            <person name="Zhang Z."/>
            <person name="Yang T."/>
            <person name="Chen M."/>
            <person name="Li J."/>
            <person name="Chen F."/>
            <person name="Yang J."/>
            <person name="Li W."/>
            <person name="Zhang B."/>
            <person name="Zhang Z."/>
            <person name="Wu J."/>
            <person name="Zhang C."/>
            <person name="Long L."/>
            <person name="Xiao J."/>
        </authorList>
    </citation>
    <scope>NUCLEOTIDE SEQUENCE [LARGE SCALE GENOMIC DNA]</scope>
    <source>
        <strain evidence="1 2">SCSIO M10379</strain>
    </source>
</reference>
<comment type="caution">
    <text evidence="1">The sequence shown here is derived from an EMBL/GenBank/DDBJ whole genome shotgun (WGS) entry which is preliminary data.</text>
</comment>
<dbReference type="EMBL" id="LJGV01000022">
    <property type="protein sequence ID" value="OEU97155.1"/>
    <property type="molecule type" value="Genomic_DNA"/>
</dbReference>
<dbReference type="RefSeq" id="WP_026004402.1">
    <property type="nucleotide sequence ID" value="NZ_LJGV01000022.1"/>
</dbReference>
<protein>
    <recommendedName>
        <fullName evidence="3">DUF2993 domain-containing protein</fullName>
    </recommendedName>
</protein>
<organism evidence="1 2">
    <name type="scientific">Streptomyces qinglanensis</name>
    <dbReference type="NCBI Taxonomy" id="943816"/>
    <lineage>
        <taxon>Bacteria</taxon>
        <taxon>Bacillati</taxon>
        <taxon>Actinomycetota</taxon>
        <taxon>Actinomycetes</taxon>
        <taxon>Kitasatosporales</taxon>
        <taxon>Streptomycetaceae</taxon>
        <taxon>Streptomyces</taxon>
    </lineage>
</organism>
<gene>
    <name evidence="1" type="ORF">AN217_03830</name>
</gene>
<dbReference type="Pfam" id="PF11209">
    <property type="entry name" value="LmeA"/>
    <property type="match status" value="1"/>
</dbReference>
<dbReference type="AlphaFoldDB" id="A0A1E7JZW1"/>
<accession>A0A1E7JZW1</accession>
<evidence type="ECO:0008006" key="3">
    <source>
        <dbReference type="Google" id="ProtNLM"/>
    </source>
</evidence>
<name>A0A1E7JZW1_9ACTN</name>